<dbReference type="Pfam" id="PF03695">
    <property type="entry name" value="UPF0149"/>
    <property type="match status" value="1"/>
</dbReference>
<dbReference type="NCBIfam" id="TIGR02292">
    <property type="entry name" value="ygfB_yecA"/>
    <property type="match status" value="1"/>
</dbReference>
<organism evidence="1">
    <name type="scientific">mine drainage metagenome</name>
    <dbReference type="NCBI Taxonomy" id="410659"/>
    <lineage>
        <taxon>unclassified sequences</taxon>
        <taxon>metagenomes</taxon>
        <taxon>ecological metagenomes</taxon>
    </lineage>
</organism>
<dbReference type="InterPro" id="IPR011978">
    <property type="entry name" value="YgfB-like"/>
</dbReference>
<evidence type="ECO:0000313" key="1">
    <source>
        <dbReference type="EMBL" id="OIQ77854.1"/>
    </source>
</evidence>
<dbReference type="InterPro" id="IPR036255">
    <property type="entry name" value="YgfB-like_sf"/>
</dbReference>
<accession>A0A1J5Q2C4</accession>
<protein>
    <recommendedName>
        <fullName evidence="2">YecA family protein</fullName>
    </recommendedName>
</protein>
<dbReference type="AlphaFoldDB" id="A0A1J5Q2C4"/>
<comment type="caution">
    <text evidence="1">The sequence shown here is derived from an EMBL/GenBank/DDBJ whole genome shotgun (WGS) entry which is preliminary data.</text>
</comment>
<evidence type="ECO:0008006" key="2">
    <source>
        <dbReference type="Google" id="ProtNLM"/>
    </source>
</evidence>
<reference evidence="1" key="1">
    <citation type="submission" date="2016-10" db="EMBL/GenBank/DDBJ databases">
        <title>Sequence of Gallionella enrichment culture.</title>
        <authorList>
            <person name="Poehlein A."/>
            <person name="Muehling M."/>
            <person name="Daniel R."/>
        </authorList>
    </citation>
    <scope>NUCLEOTIDE SEQUENCE</scope>
</reference>
<dbReference type="Gene3D" id="1.20.120.740">
    <property type="entry name" value="YgfB uncharacterised protein family UPF0149, PF03695"/>
    <property type="match status" value="1"/>
</dbReference>
<gene>
    <name evidence="1" type="ORF">GALL_404540</name>
</gene>
<name>A0A1J5Q2C4_9ZZZZ</name>
<dbReference type="SUPFAM" id="SSF101327">
    <property type="entry name" value="YgfB-like"/>
    <property type="match status" value="1"/>
</dbReference>
<sequence length="210" mass="23325">MSTQRRSKPSPTKHPPMTAVAMPLEKLDLWLQSRTGAAATNLSMLDGFVTAVVAGPVSMDPPDWICPLLGVEVDAFNHGGTLEFAAISAVAIRHNAIVETLTNAPKTFEPIFAHKPNRDIDAGPWCEGFYAAMKLRLSAWAPLRNLADINHGLLLPILFHCVDDQGRPMLGPPRNGPETEQFRRTAYKDIPAVVEEMRQYWMPTRFKTRP</sequence>
<dbReference type="EMBL" id="MLJW01001521">
    <property type="protein sequence ID" value="OIQ77854.1"/>
    <property type="molecule type" value="Genomic_DNA"/>
</dbReference>
<proteinExistence type="predicted"/>